<organism evidence="1 2">
    <name type="scientific">Lactiplantibacillus modestisalitolerans</name>
    <dbReference type="NCBI Taxonomy" id="1457219"/>
    <lineage>
        <taxon>Bacteria</taxon>
        <taxon>Bacillati</taxon>
        <taxon>Bacillota</taxon>
        <taxon>Bacilli</taxon>
        <taxon>Lactobacillales</taxon>
        <taxon>Lactobacillaceae</taxon>
        <taxon>Lactiplantibacillus</taxon>
    </lineage>
</organism>
<accession>A0ABV5WUG5</accession>
<name>A0ABV5WUG5_9LACO</name>
<evidence type="ECO:0000313" key="2">
    <source>
        <dbReference type="Proteomes" id="UP001589691"/>
    </source>
</evidence>
<dbReference type="NCBIfam" id="NF046006">
    <property type="entry name" value="MAG6450_fam"/>
    <property type="match status" value="1"/>
</dbReference>
<dbReference type="Proteomes" id="UP001589691">
    <property type="component" value="Unassembled WGS sequence"/>
</dbReference>
<reference evidence="1 2" key="1">
    <citation type="submission" date="2024-09" db="EMBL/GenBank/DDBJ databases">
        <authorList>
            <person name="Sun Q."/>
            <person name="Mori K."/>
        </authorList>
    </citation>
    <scope>NUCLEOTIDE SEQUENCE [LARGE SCALE GENOMIC DNA]</scope>
    <source>
        <strain evidence="1 2">TBRC 4576</strain>
    </source>
</reference>
<comment type="caution">
    <text evidence="1">The sequence shown here is derived from an EMBL/GenBank/DDBJ whole genome shotgun (WGS) entry which is preliminary data.</text>
</comment>
<dbReference type="RefSeq" id="WP_137641510.1">
    <property type="nucleotide sequence ID" value="NZ_BJEA01000001.1"/>
</dbReference>
<sequence length="145" mass="16562">MGRKLTRKNIPTKKVNEVLTNKNIANTSSNKVLTSKSTVMFKIALTDALISPYTFKKAKTEGAKGFGEFISKTVGRHLTITEVEKLFLRTDGPHGAKNKEVIGGVEREVFHFDNGSRQFRVHGYYNEQNYFCLCRIDPNHKYNYK</sequence>
<keyword evidence="2" id="KW-1185">Reference proteome</keyword>
<evidence type="ECO:0000313" key="1">
    <source>
        <dbReference type="EMBL" id="MFB9769787.1"/>
    </source>
</evidence>
<dbReference type="EMBL" id="JBHLZY010000020">
    <property type="protein sequence ID" value="MFB9769787.1"/>
    <property type="molecule type" value="Genomic_DNA"/>
</dbReference>
<proteinExistence type="predicted"/>
<protein>
    <submittedName>
        <fullName evidence="1">MAG6450 family protein</fullName>
    </submittedName>
</protein>
<gene>
    <name evidence="1" type="ORF">ACFFLI_07915</name>
</gene>